<gene>
    <name evidence="2" type="primary">dhaA</name>
    <name evidence="2" type="ORF">GCM10010260_53970</name>
</gene>
<accession>A0A918IF86</accession>
<dbReference type="Pfam" id="PF00561">
    <property type="entry name" value="Abhydrolase_1"/>
    <property type="match status" value="1"/>
</dbReference>
<dbReference type="GO" id="GO:0003824">
    <property type="term" value="F:catalytic activity"/>
    <property type="evidence" value="ECO:0007669"/>
    <property type="project" value="InterPro"/>
</dbReference>
<reference evidence="2" key="1">
    <citation type="journal article" date="2014" name="Int. J. Syst. Evol. Microbiol.">
        <title>Complete genome sequence of Corynebacterium casei LMG S-19264T (=DSM 44701T), isolated from a smear-ripened cheese.</title>
        <authorList>
            <consortium name="US DOE Joint Genome Institute (JGI-PGF)"/>
            <person name="Walter F."/>
            <person name="Albersmeier A."/>
            <person name="Kalinowski J."/>
            <person name="Ruckert C."/>
        </authorList>
    </citation>
    <scope>NUCLEOTIDE SEQUENCE</scope>
    <source>
        <strain evidence="2">JCM 4369</strain>
    </source>
</reference>
<evidence type="ECO:0000313" key="2">
    <source>
        <dbReference type="EMBL" id="GGV09075.1"/>
    </source>
</evidence>
<protein>
    <submittedName>
        <fullName evidence="2">Haloalkane dehalogenase</fullName>
    </submittedName>
</protein>
<dbReference type="SUPFAM" id="SSF53474">
    <property type="entry name" value="alpha/beta-Hydrolases"/>
    <property type="match status" value="1"/>
</dbReference>
<dbReference type="Proteomes" id="UP000618795">
    <property type="component" value="Unassembled WGS sequence"/>
</dbReference>
<sequence>MSAVVMSTQIPPVEWLPGYPGVEQWHRVPSTGQHYLDTGTGSPVLLLHGNPSWSYQWRHLLASLSPEFRCVAPDLPGLGLSPRPPEPARPADRHQIQLAYLDALFDHLVGDRGMPDAGWTLILHDWGGPLGLALARRRPGLLARLAVLNTIGFRWPPGYRLPLYLRWIRDHRTIAALAHTTNLFPRAAVRAGVVQPLQRSERRAYLLPSARRRDRRAVVEFVRSIPRNDDEDAWRLLESANGEDHLADVPLFVGWGMRDPVFTPLVLGEWRRRFPHARIHRYADAGHYVMEDAADRLGHDIRDFLLASERG</sequence>
<dbReference type="PRINTS" id="PR00412">
    <property type="entry name" value="EPOXHYDRLASE"/>
</dbReference>
<evidence type="ECO:0000313" key="3">
    <source>
        <dbReference type="Proteomes" id="UP000618795"/>
    </source>
</evidence>
<feature type="domain" description="AB hydrolase-1" evidence="1">
    <location>
        <begin position="43"/>
        <end position="293"/>
    </location>
</feature>
<name>A0A918IF86_9ACTN</name>
<comment type="caution">
    <text evidence="2">The sequence shown here is derived from an EMBL/GenBank/DDBJ whole genome shotgun (WGS) entry which is preliminary data.</text>
</comment>
<dbReference type="InterPro" id="IPR000073">
    <property type="entry name" value="AB_hydrolase_1"/>
</dbReference>
<evidence type="ECO:0000259" key="1">
    <source>
        <dbReference type="Pfam" id="PF00561"/>
    </source>
</evidence>
<dbReference type="InterPro" id="IPR050228">
    <property type="entry name" value="Carboxylesterase_BioH"/>
</dbReference>
<keyword evidence="3" id="KW-1185">Reference proteome</keyword>
<organism evidence="2 3">
    <name type="scientific">Streptomyces filipinensis</name>
    <dbReference type="NCBI Taxonomy" id="66887"/>
    <lineage>
        <taxon>Bacteria</taxon>
        <taxon>Bacillati</taxon>
        <taxon>Actinomycetota</taxon>
        <taxon>Actinomycetes</taxon>
        <taxon>Kitasatosporales</taxon>
        <taxon>Streptomycetaceae</taxon>
        <taxon>Streptomyces</taxon>
    </lineage>
</organism>
<reference evidence="2" key="2">
    <citation type="submission" date="2020-09" db="EMBL/GenBank/DDBJ databases">
        <authorList>
            <person name="Sun Q."/>
            <person name="Ohkuma M."/>
        </authorList>
    </citation>
    <scope>NUCLEOTIDE SEQUENCE</scope>
    <source>
        <strain evidence="2">JCM 4369</strain>
    </source>
</reference>
<proteinExistence type="predicted"/>
<dbReference type="EMBL" id="BMTD01000013">
    <property type="protein sequence ID" value="GGV09075.1"/>
    <property type="molecule type" value="Genomic_DNA"/>
</dbReference>
<dbReference type="PANTHER" id="PTHR43194">
    <property type="entry name" value="HYDROLASE ALPHA/BETA FOLD FAMILY"/>
    <property type="match status" value="1"/>
</dbReference>
<dbReference type="AlphaFoldDB" id="A0A918IF86"/>
<dbReference type="Gene3D" id="3.40.50.1820">
    <property type="entry name" value="alpha/beta hydrolase"/>
    <property type="match status" value="1"/>
</dbReference>
<dbReference type="InterPro" id="IPR000639">
    <property type="entry name" value="Epox_hydrolase-like"/>
</dbReference>
<dbReference type="PANTHER" id="PTHR43194:SF2">
    <property type="entry name" value="PEROXISOMAL MEMBRANE PROTEIN LPX1"/>
    <property type="match status" value="1"/>
</dbReference>
<dbReference type="InterPro" id="IPR029058">
    <property type="entry name" value="AB_hydrolase_fold"/>
</dbReference>